<reference evidence="2 3" key="1">
    <citation type="submission" date="2019-06" db="EMBL/GenBank/DDBJ databases">
        <title>YIM 131921 draft genome.</title>
        <authorList>
            <person name="Jiang L."/>
        </authorList>
    </citation>
    <scope>NUCLEOTIDE SEQUENCE [LARGE SCALE GENOMIC DNA]</scope>
    <source>
        <strain evidence="2 3">YIM 131921</strain>
    </source>
</reference>
<organism evidence="2 3">
    <name type="scientific">Rubellimicrobium rubrum</name>
    <dbReference type="NCBI Taxonomy" id="2585369"/>
    <lineage>
        <taxon>Bacteria</taxon>
        <taxon>Pseudomonadati</taxon>
        <taxon>Pseudomonadota</taxon>
        <taxon>Alphaproteobacteria</taxon>
        <taxon>Rhodobacterales</taxon>
        <taxon>Roseobacteraceae</taxon>
        <taxon>Rubellimicrobium</taxon>
    </lineage>
</organism>
<dbReference type="EMBL" id="VDFU01000064">
    <property type="protein sequence ID" value="TNC43653.1"/>
    <property type="molecule type" value="Genomic_DNA"/>
</dbReference>
<evidence type="ECO:0000313" key="3">
    <source>
        <dbReference type="Proteomes" id="UP000305887"/>
    </source>
</evidence>
<dbReference type="AlphaFoldDB" id="A0A5C4ML23"/>
<dbReference type="SUPFAM" id="SSF47413">
    <property type="entry name" value="lambda repressor-like DNA-binding domains"/>
    <property type="match status" value="1"/>
</dbReference>
<gene>
    <name evidence="2" type="ORF">FHG66_20930</name>
</gene>
<dbReference type="PANTHER" id="PTHR35010">
    <property type="entry name" value="BLL4672 PROTEIN-RELATED"/>
    <property type="match status" value="1"/>
</dbReference>
<dbReference type="Pfam" id="PF17765">
    <property type="entry name" value="MLTR_LBD"/>
    <property type="match status" value="1"/>
</dbReference>
<dbReference type="PANTHER" id="PTHR35010:SF2">
    <property type="entry name" value="BLL4672 PROTEIN"/>
    <property type="match status" value="1"/>
</dbReference>
<proteinExistence type="predicted"/>
<dbReference type="OrthoDB" id="5346389at2"/>
<keyword evidence="3" id="KW-1185">Reference proteome</keyword>
<dbReference type="Pfam" id="PF13560">
    <property type="entry name" value="HTH_31"/>
    <property type="match status" value="1"/>
</dbReference>
<feature type="domain" description="HTH cro/C1-type" evidence="1">
    <location>
        <begin position="26"/>
        <end position="97"/>
    </location>
</feature>
<comment type="caution">
    <text evidence="2">The sequence shown here is derived from an EMBL/GenBank/DDBJ whole genome shotgun (WGS) entry which is preliminary data.</text>
</comment>
<evidence type="ECO:0000313" key="2">
    <source>
        <dbReference type="EMBL" id="TNC43653.1"/>
    </source>
</evidence>
<dbReference type="SMART" id="SM00530">
    <property type="entry name" value="HTH_XRE"/>
    <property type="match status" value="1"/>
</dbReference>
<protein>
    <submittedName>
        <fullName evidence="2">Helix-turn-helix domain-containing protein</fullName>
    </submittedName>
</protein>
<dbReference type="Gene3D" id="3.30.450.180">
    <property type="match status" value="1"/>
</dbReference>
<dbReference type="InterPro" id="IPR001387">
    <property type="entry name" value="Cro/C1-type_HTH"/>
</dbReference>
<name>A0A5C4ML23_9RHOB</name>
<dbReference type="GO" id="GO:0003677">
    <property type="term" value="F:DNA binding"/>
    <property type="evidence" value="ECO:0007669"/>
    <property type="project" value="InterPro"/>
</dbReference>
<accession>A0A5C4ML23</accession>
<sequence>MTNRLSLPHTERTTVTVANGASLGAYLRDRRERLDPASLGLAVGRRRTPGLRREEVAQRAGLSATWYTWLEQERGGAPSAAALDRLARALLLTEAEREHLFLLGLGRSAEVHERPAEGVSPRLQRVVDALPASPALVKTAAWDVVAWNRAAAAILTDYGALPPKERNVLRMMFLDPVVRSRQVGWEEVARFVVAVFRADVARVGATARVQPLVDELCARSPDFARIWGEHDVRGHGDGLKLLSHPRLGLLEMEFSAFAVDGRPDLGLVVYNPVRPEDEERIRALVAEQKVALRFEAGRAETVST</sequence>
<dbReference type="Gene3D" id="1.10.260.40">
    <property type="entry name" value="lambda repressor-like DNA-binding domains"/>
    <property type="match status" value="1"/>
</dbReference>
<evidence type="ECO:0000259" key="1">
    <source>
        <dbReference type="SMART" id="SM00530"/>
    </source>
</evidence>
<dbReference type="InterPro" id="IPR041413">
    <property type="entry name" value="MLTR_LBD"/>
</dbReference>
<dbReference type="InterPro" id="IPR010982">
    <property type="entry name" value="Lambda_DNA-bd_dom_sf"/>
</dbReference>
<dbReference type="Proteomes" id="UP000305887">
    <property type="component" value="Unassembled WGS sequence"/>
</dbReference>